<evidence type="ECO:0000313" key="3">
    <source>
        <dbReference type="Proteomes" id="UP000270471"/>
    </source>
</evidence>
<organism evidence="2 3">
    <name type="scientific">Streptomyces shenzhenensis</name>
    <dbReference type="NCBI Taxonomy" id="943815"/>
    <lineage>
        <taxon>Bacteria</taxon>
        <taxon>Bacillati</taxon>
        <taxon>Actinomycetota</taxon>
        <taxon>Actinomycetes</taxon>
        <taxon>Kitasatosporales</taxon>
        <taxon>Streptomycetaceae</taxon>
        <taxon>Streptomyces</taxon>
    </lineage>
</organism>
<keyword evidence="3" id="KW-1185">Reference proteome</keyword>
<gene>
    <name evidence="2" type="ORF">CTZ28_15765</name>
</gene>
<dbReference type="Proteomes" id="UP000270471">
    <property type="component" value="Unassembled WGS sequence"/>
</dbReference>
<reference evidence="2 3" key="1">
    <citation type="submission" date="2017-11" db="EMBL/GenBank/DDBJ databases">
        <title>Draft genome of actinobacteria isolated from guarana (Paullinia cupana (Mart.) Ducke.</title>
        <authorList>
            <person name="Siqueira K.A."/>
            <person name="Liotti R.G."/>
            <person name="Mendes T.A.O."/>
            <person name="Soares M.A."/>
        </authorList>
    </citation>
    <scope>NUCLEOTIDE SEQUENCE [LARGE SCALE GENOMIC DNA]</scope>
    <source>
        <strain evidence="2 3">193</strain>
    </source>
</reference>
<feature type="region of interest" description="Disordered" evidence="1">
    <location>
        <begin position="119"/>
        <end position="154"/>
    </location>
</feature>
<feature type="region of interest" description="Disordered" evidence="1">
    <location>
        <begin position="10"/>
        <end position="47"/>
    </location>
</feature>
<proteinExistence type="predicted"/>
<name>A0A3M0IFU0_9ACTN</name>
<dbReference type="Pfam" id="PF12079">
    <property type="entry name" value="DUF3558"/>
    <property type="match status" value="1"/>
</dbReference>
<feature type="compositionally biased region" description="Low complexity" evidence="1">
    <location>
        <begin position="127"/>
        <end position="138"/>
    </location>
</feature>
<accession>A0A3M0IFU0</accession>
<feature type="compositionally biased region" description="Low complexity" evidence="1">
    <location>
        <begin position="26"/>
        <end position="35"/>
    </location>
</feature>
<sequence length="273" mass="29081">MRRVCWEWMSSPSGRAAPTAPSWLTSRPAGAVRSSAGGGRRPRRGSRVRWLKPNGGAVRLEVHMVGQPAPWSVRCHEPGGTEPMSHIRTRTRSRYRHRGRPLALLGALLIPALLGCQASDSDAQDGPSPTAAVTSAPAGENPKEPSPTPTATGVEDPCALVTRQEAEQLAGTPLKPGKETGDTCTYVAPESGPTAQVEIFSGESGKNYYDAERQLGHELKALDGIGDEAYLEDGSVFLRVDEAWVSIRLVRGNTASENNEPLTALAGTVATRL</sequence>
<evidence type="ECO:0000313" key="2">
    <source>
        <dbReference type="EMBL" id="RMB85069.1"/>
    </source>
</evidence>
<dbReference type="EMBL" id="PENI01000008">
    <property type="protein sequence ID" value="RMB85069.1"/>
    <property type="molecule type" value="Genomic_DNA"/>
</dbReference>
<comment type="caution">
    <text evidence="2">The sequence shown here is derived from an EMBL/GenBank/DDBJ whole genome shotgun (WGS) entry which is preliminary data.</text>
</comment>
<feature type="region of interest" description="Disordered" evidence="1">
    <location>
        <begin position="75"/>
        <end position="94"/>
    </location>
</feature>
<evidence type="ECO:0000256" key="1">
    <source>
        <dbReference type="SAM" id="MobiDB-lite"/>
    </source>
</evidence>
<dbReference type="OrthoDB" id="3699206at2"/>
<dbReference type="AlphaFoldDB" id="A0A3M0IFU0"/>
<dbReference type="InterPro" id="IPR024520">
    <property type="entry name" value="DUF3558"/>
</dbReference>
<protein>
    <submittedName>
        <fullName evidence="2">DUF3558 domain-containing protein</fullName>
    </submittedName>
</protein>